<reference evidence="2" key="2">
    <citation type="journal article" date="2015" name="Data Brief">
        <title>Shoot transcriptome of the giant reed, Arundo donax.</title>
        <authorList>
            <person name="Barrero R.A."/>
            <person name="Guerrero F.D."/>
            <person name="Moolhuijzen P."/>
            <person name="Goolsby J.A."/>
            <person name="Tidwell J."/>
            <person name="Bellgard S.E."/>
            <person name="Bellgard M.I."/>
        </authorList>
    </citation>
    <scope>NUCLEOTIDE SEQUENCE</scope>
    <source>
        <tissue evidence="2">Shoot tissue taken approximately 20 cm above the soil surface</tissue>
    </source>
</reference>
<protein>
    <submittedName>
        <fullName evidence="2">Uncharacterized protein</fullName>
    </submittedName>
</protein>
<dbReference type="AlphaFoldDB" id="A0A0A9TT42"/>
<reference evidence="2" key="1">
    <citation type="submission" date="2014-09" db="EMBL/GenBank/DDBJ databases">
        <authorList>
            <person name="Magalhaes I.L.F."/>
            <person name="Oliveira U."/>
            <person name="Santos F.R."/>
            <person name="Vidigal T.H.D.A."/>
            <person name="Brescovit A.D."/>
            <person name="Santos A.J."/>
        </authorList>
    </citation>
    <scope>NUCLEOTIDE SEQUENCE</scope>
    <source>
        <tissue evidence="2">Shoot tissue taken approximately 20 cm above the soil surface</tissue>
    </source>
</reference>
<evidence type="ECO:0000313" key="2">
    <source>
        <dbReference type="EMBL" id="JAD15790.1"/>
    </source>
</evidence>
<name>A0A0A9TT42_ARUDO</name>
<feature type="region of interest" description="Disordered" evidence="1">
    <location>
        <begin position="1"/>
        <end position="32"/>
    </location>
</feature>
<proteinExistence type="predicted"/>
<accession>A0A0A9TT42</accession>
<evidence type="ECO:0000256" key="1">
    <source>
        <dbReference type="SAM" id="MobiDB-lite"/>
    </source>
</evidence>
<organism evidence="2">
    <name type="scientific">Arundo donax</name>
    <name type="common">Giant reed</name>
    <name type="synonym">Donax arundinaceus</name>
    <dbReference type="NCBI Taxonomy" id="35708"/>
    <lineage>
        <taxon>Eukaryota</taxon>
        <taxon>Viridiplantae</taxon>
        <taxon>Streptophyta</taxon>
        <taxon>Embryophyta</taxon>
        <taxon>Tracheophyta</taxon>
        <taxon>Spermatophyta</taxon>
        <taxon>Magnoliopsida</taxon>
        <taxon>Liliopsida</taxon>
        <taxon>Poales</taxon>
        <taxon>Poaceae</taxon>
        <taxon>PACMAD clade</taxon>
        <taxon>Arundinoideae</taxon>
        <taxon>Arundineae</taxon>
        <taxon>Arundo</taxon>
    </lineage>
</organism>
<sequence>MRIDKSRNKKDGYKRTGAPRAALRATSKGRAC</sequence>
<dbReference type="EMBL" id="GBRH01282105">
    <property type="protein sequence ID" value="JAD15790.1"/>
    <property type="molecule type" value="Transcribed_RNA"/>
</dbReference>
<feature type="compositionally biased region" description="Basic and acidic residues" evidence="1">
    <location>
        <begin position="1"/>
        <end position="14"/>
    </location>
</feature>